<evidence type="ECO:0000313" key="1">
    <source>
        <dbReference type="EMBL" id="SUZ66480.1"/>
    </source>
</evidence>
<dbReference type="AlphaFoldDB" id="A0A381PHR2"/>
<accession>A0A381PHR2</accession>
<proteinExistence type="predicted"/>
<reference evidence="1" key="1">
    <citation type="submission" date="2018-05" db="EMBL/GenBank/DDBJ databases">
        <authorList>
            <person name="Lanie J.A."/>
            <person name="Ng W.-L."/>
            <person name="Kazmierczak K.M."/>
            <person name="Andrzejewski T.M."/>
            <person name="Davidsen T.M."/>
            <person name="Wayne K.J."/>
            <person name="Tettelin H."/>
            <person name="Glass J.I."/>
            <person name="Rusch D."/>
            <person name="Podicherti R."/>
            <person name="Tsui H.-C.T."/>
            <person name="Winkler M.E."/>
        </authorList>
    </citation>
    <scope>NUCLEOTIDE SEQUENCE</scope>
</reference>
<dbReference type="EMBL" id="UINC01000985">
    <property type="protein sequence ID" value="SUZ66480.1"/>
    <property type="molecule type" value="Genomic_DNA"/>
</dbReference>
<organism evidence="1">
    <name type="scientific">marine metagenome</name>
    <dbReference type="NCBI Taxonomy" id="408172"/>
    <lineage>
        <taxon>unclassified sequences</taxon>
        <taxon>metagenomes</taxon>
        <taxon>ecological metagenomes</taxon>
    </lineage>
</organism>
<sequence length="68" mass="8214">MVRPQKKTKLHFKHLLLKLHQKTQQTTVPEKIDFYPLLEEMSVYYNLTPEELLLRGFRRAYRQAVEGL</sequence>
<protein>
    <submittedName>
        <fullName evidence="1">Uncharacterized protein</fullName>
    </submittedName>
</protein>
<gene>
    <name evidence="1" type="ORF">METZ01_LOCUS19334</name>
</gene>
<name>A0A381PHR2_9ZZZZ</name>